<reference evidence="2" key="1">
    <citation type="submission" date="2022-11" db="EMBL/GenBank/DDBJ databases">
        <title>Genome Sequence of Cubamyces cubensis.</title>
        <authorList>
            <person name="Buettner E."/>
        </authorList>
    </citation>
    <scope>NUCLEOTIDE SEQUENCE</scope>
    <source>
        <strain evidence="2">MPL-01</strain>
    </source>
</reference>
<sequence length="250" mass="27753">MPAGTDASHNSKHSAVNTAQTRLAKLPPGTDASPALLQQISTVTPVKIPKGLPEWMNDALECFNGLDTKNRYARWPRLLELWIDFEKAAGFTGNKARLTCNHRPEEIKHWISRGRRYDRLPIVKSLGHYATAWKKWWATMQPQCRQPEGAAQWPLLLVAPENPSEWNIIRINGSNGLFIIIVSLAIWLQAADAELDVLKDLTEAIEDAHWVLGALTPSRAGSKRAAPSEPERSNKKTRSSKRTAAAAAGK</sequence>
<evidence type="ECO:0000256" key="1">
    <source>
        <dbReference type="SAM" id="MobiDB-lite"/>
    </source>
</evidence>
<gene>
    <name evidence="2" type="ORF">ONZ51_g12119</name>
</gene>
<dbReference type="AlphaFoldDB" id="A0AAD7X3P6"/>
<dbReference type="EMBL" id="JAPEVG010000678">
    <property type="protein sequence ID" value="KAJ8456443.1"/>
    <property type="molecule type" value="Genomic_DNA"/>
</dbReference>
<evidence type="ECO:0000313" key="2">
    <source>
        <dbReference type="EMBL" id="KAJ8456443.1"/>
    </source>
</evidence>
<keyword evidence="3" id="KW-1185">Reference proteome</keyword>
<accession>A0AAD7X3P6</accession>
<name>A0AAD7X3P6_9APHY</name>
<dbReference type="Proteomes" id="UP001215151">
    <property type="component" value="Unassembled WGS sequence"/>
</dbReference>
<feature type="region of interest" description="Disordered" evidence="1">
    <location>
        <begin position="219"/>
        <end position="250"/>
    </location>
</feature>
<organism evidence="2 3">
    <name type="scientific">Trametes cubensis</name>
    <dbReference type="NCBI Taxonomy" id="1111947"/>
    <lineage>
        <taxon>Eukaryota</taxon>
        <taxon>Fungi</taxon>
        <taxon>Dikarya</taxon>
        <taxon>Basidiomycota</taxon>
        <taxon>Agaricomycotina</taxon>
        <taxon>Agaricomycetes</taxon>
        <taxon>Polyporales</taxon>
        <taxon>Polyporaceae</taxon>
        <taxon>Trametes</taxon>
    </lineage>
</organism>
<proteinExistence type="predicted"/>
<protein>
    <submittedName>
        <fullName evidence="2">Uncharacterized protein</fullName>
    </submittedName>
</protein>
<comment type="caution">
    <text evidence="2">The sequence shown here is derived from an EMBL/GenBank/DDBJ whole genome shotgun (WGS) entry which is preliminary data.</text>
</comment>
<evidence type="ECO:0000313" key="3">
    <source>
        <dbReference type="Proteomes" id="UP001215151"/>
    </source>
</evidence>